<evidence type="ECO:0000313" key="3">
    <source>
        <dbReference type="Proteomes" id="UP000827176"/>
    </source>
</evidence>
<feature type="compositionally biased region" description="Basic and acidic residues" evidence="1">
    <location>
        <begin position="7"/>
        <end position="25"/>
    </location>
</feature>
<dbReference type="InterPro" id="IPR036388">
    <property type="entry name" value="WH-like_DNA-bd_sf"/>
</dbReference>
<sequence length="190" mass="21235">MNSTTPDTKREAYKHVKASGEDVSLRKKVAASIAEEPATTSEISDRFPEHSSNALRPRVDELRRMGCVERSGKRTNPSGHDAYLHHLTTTGERYLRGEVDPDPGPTLSELKTEVVDAARAVVHDDAPIDALETVVQNHDAEKLARDPDWNPPYDMTDDEPETDELTDKQREQIESDPVLEVSDFIDESES</sequence>
<dbReference type="Gene3D" id="1.10.10.10">
    <property type="entry name" value="Winged helix-like DNA-binding domain superfamily/Winged helix DNA-binding domain"/>
    <property type="match status" value="1"/>
</dbReference>
<dbReference type="EMBL" id="MZ334528">
    <property type="protein sequence ID" value="UBF23502.1"/>
    <property type="molecule type" value="Genomic_DNA"/>
</dbReference>
<protein>
    <submittedName>
        <fullName evidence="2">Transcriptional regulator</fullName>
    </submittedName>
</protein>
<reference evidence="2" key="1">
    <citation type="submission" date="2021-05" db="EMBL/GenBank/DDBJ databases">
        <title>Diversity, taxonomy and evolution of archaeal viruses of the class Caudoviricetes.</title>
        <authorList>
            <person name="Liu Y."/>
            <person name="Demina T.A."/>
            <person name="Roux S."/>
            <person name="Aiewsakun P."/>
            <person name="Kazlauskas D."/>
            <person name="Simmonds P."/>
            <person name="Prangishvili D."/>
            <person name="Oksanen H.M."/>
            <person name="Krupovic M."/>
        </authorList>
    </citation>
    <scope>NUCLEOTIDE SEQUENCE</scope>
    <source>
        <strain evidence="2">HRTV-28/28</strain>
    </source>
</reference>
<feature type="region of interest" description="Disordered" evidence="1">
    <location>
        <begin position="137"/>
        <end position="190"/>
    </location>
</feature>
<feature type="compositionally biased region" description="Acidic residues" evidence="1">
    <location>
        <begin position="155"/>
        <end position="164"/>
    </location>
</feature>
<accession>A0AAE8Y008</accession>
<proteinExistence type="predicted"/>
<feature type="region of interest" description="Disordered" evidence="1">
    <location>
        <begin position="1"/>
        <end position="54"/>
    </location>
</feature>
<evidence type="ECO:0000256" key="1">
    <source>
        <dbReference type="SAM" id="MobiDB-lite"/>
    </source>
</evidence>
<evidence type="ECO:0000313" key="2">
    <source>
        <dbReference type="EMBL" id="UBF23502.1"/>
    </source>
</evidence>
<keyword evidence="3" id="KW-1185">Reference proteome</keyword>
<gene>
    <name evidence="2" type="ORF">HRTV-28_gp64</name>
</gene>
<feature type="compositionally biased region" description="Basic and acidic residues" evidence="1">
    <location>
        <begin position="138"/>
        <end position="148"/>
    </location>
</feature>
<organism evidence="2 3">
    <name type="scientific">Halorubrum tailed virus 28</name>
    <dbReference type="NCBI Taxonomy" id="2878009"/>
    <lineage>
        <taxon>Viruses</taxon>
        <taxon>Duplodnaviria</taxon>
        <taxon>Heunggongvirae</taxon>
        <taxon>Uroviricota</taxon>
        <taxon>Caudoviricetes</taxon>
        <taxon>Suolaviridae</taxon>
        <taxon>Pormufvirus</taxon>
        <taxon>Pormufvirus salinum</taxon>
        <taxon>Pormufvirus HRTV28</taxon>
    </lineage>
</organism>
<dbReference type="SUPFAM" id="SSF46785">
    <property type="entry name" value="Winged helix' DNA-binding domain"/>
    <property type="match status" value="1"/>
</dbReference>
<dbReference type="Proteomes" id="UP000827176">
    <property type="component" value="Segment"/>
</dbReference>
<dbReference type="InterPro" id="IPR036390">
    <property type="entry name" value="WH_DNA-bd_sf"/>
</dbReference>
<name>A0AAE8Y008_9CAUD</name>